<accession>A0ABW2GDP3</accession>
<dbReference type="Proteomes" id="UP001596413">
    <property type="component" value="Unassembled WGS sequence"/>
</dbReference>
<protein>
    <recommendedName>
        <fullName evidence="5">L,D-transpeptidase</fullName>
    </recommendedName>
</protein>
<sequence>MARRSNPGTFVAVLTAAALAVVGFLAFQAGANEPEPGEVARSSAPAGESSAAPGRKGAPTALPANSGSGKRVVYALGAERVWLVGQDGSVRRTYEVTPSSVSPVPGKYRVSTRSNEITGSDGVRIEHVVRFTSVGEVVIGFSSAVDGSTAPPADGKRKTGGIRSARANGDAMWSFAGVGTPVVVVR</sequence>
<feature type="chain" id="PRO_5046125305" description="L,D-transpeptidase" evidence="2">
    <location>
        <begin position="32"/>
        <end position="186"/>
    </location>
</feature>
<evidence type="ECO:0008006" key="5">
    <source>
        <dbReference type="Google" id="ProtNLM"/>
    </source>
</evidence>
<dbReference type="EMBL" id="JBHSZO010000016">
    <property type="protein sequence ID" value="MFC7218905.1"/>
    <property type="molecule type" value="Genomic_DNA"/>
</dbReference>
<gene>
    <name evidence="3" type="ORF">ACFQLX_12120</name>
</gene>
<evidence type="ECO:0000256" key="2">
    <source>
        <dbReference type="SAM" id="SignalP"/>
    </source>
</evidence>
<keyword evidence="2" id="KW-0732">Signal</keyword>
<comment type="caution">
    <text evidence="3">The sequence shown here is derived from an EMBL/GenBank/DDBJ whole genome shotgun (WGS) entry which is preliminary data.</text>
</comment>
<feature type="compositionally biased region" description="Low complexity" evidence="1">
    <location>
        <begin position="40"/>
        <end position="55"/>
    </location>
</feature>
<evidence type="ECO:0000313" key="4">
    <source>
        <dbReference type="Proteomes" id="UP001596413"/>
    </source>
</evidence>
<feature type="signal peptide" evidence="2">
    <location>
        <begin position="1"/>
        <end position="31"/>
    </location>
</feature>
<dbReference type="RefSeq" id="WP_386414389.1">
    <property type="nucleotide sequence ID" value="NZ_JBHSZO010000016.1"/>
</dbReference>
<name>A0ABW2GDP3_9ACTN</name>
<reference evidence="4" key="1">
    <citation type="journal article" date="2019" name="Int. J. Syst. Evol. Microbiol.">
        <title>The Global Catalogue of Microorganisms (GCM) 10K type strain sequencing project: providing services to taxonomists for standard genome sequencing and annotation.</title>
        <authorList>
            <consortium name="The Broad Institute Genomics Platform"/>
            <consortium name="The Broad Institute Genome Sequencing Center for Infectious Disease"/>
            <person name="Wu L."/>
            <person name="Ma J."/>
        </authorList>
    </citation>
    <scope>NUCLEOTIDE SEQUENCE [LARGE SCALE GENOMIC DNA]</scope>
    <source>
        <strain evidence="4">CGMCC 1.13681</strain>
    </source>
</reference>
<evidence type="ECO:0000313" key="3">
    <source>
        <dbReference type="EMBL" id="MFC7218905.1"/>
    </source>
</evidence>
<organism evidence="3 4">
    <name type="scientific">Streptomyces polyrhachis</name>
    <dbReference type="NCBI Taxonomy" id="1282885"/>
    <lineage>
        <taxon>Bacteria</taxon>
        <taxon>Bacillati</taxon>
        <taxon>Actinomycetota</taxon>
        <taxon>Actinomycetes</taxon>
        <taxon>Kitasatosporales</taxon>
        <taxon>Streptomycetaceae</taxon>
        <taxon>Streptomyces</taxon>
    </lineage>
</organism>
<proteinExistence type="predicted"/>
<keyword evidence="4" id="KW-1185">Reference proteome</keyword>
<feature type="region of interest" description="Disordered" evidence="1">
    <location>
        <begin position="34"/>
        <end position="64"/>
    </location>
</feature>
<evidence type="ECO:0000256" key="1">
    <source>
        <dbReference type="SAM" id="MobiDB-lite"/>
    </source>
</evidence>